<evidence type="ECO:0000256" key="1">
    <source>
        <dbReference type="SAM" id="MobiDB-lite"/>
    </source>
</evidence>
<name>A0A3P7L7U3_DIBLA</name>
<protein>
    <submittedName>
        <fullName evidence="3">Uncharacterized protein</fullName>
    </submittedName>
</protein>
<evidence type="ECO:0000313" key="3">
    <source>
        <dbReference type="EMBL" id="VDN13465.1"/>
    </source>
</evidence>
<keyword evidence="4" id="KW-1185">Reference proteome</keyword>
<organism evidence="3 4">
    <name type="scientific">Dibothriocephalus latus</name>
    <name type="common">Fish tapeworm</name>
    <name type="synonym">Diphyllobothrium latum</name>
    <dbReference type="NCBI Taxonomy" id="60516"/>
    <lineage>
        <taxon>Eukaryota</taxon>
        <taxon>Metazoa</taxon>
        <taxon>Spiralia</taxon>
        <taxon>Lophotrochozoa</taxon>
        <taxon>Platyhelminthes</taxon>
        <taxon>Cestoda</taxon>
        <taxon>Eucestoda</taxon>
        <taxon>Diphyllobothriidea</taxon>
        <taxon>Diphyllobothriidae</taxon>
        <taxon>Dibothriocephalus</taxon>
    </lineage>
</organism>
<sequence length="199" mass="21089">MQAGCGAVGCATLKLLALMGFGTGPLSFAEVGNATCCTIKQVNNSSRDRSSSDWFFDGVSFPSRTHTRGLRAIVEALSRRIMEHAETPDNATSSHQPSRFGDTDQRARAGLLHSTSDSRSGSSSPDGVSPVSHPVDVNAFGESATAISDSEAPTISTLLHGFRDVSVSETTVFETRESAIPLNALHNGKSQGSLLYCYY</sequence>
<feature type="region of interest" description="Disordered" evidence="1">
    <location>
        <begin position="113"/>
        <end position="135"/>
    </location>
</feature>
<feature type="signal peptide" evidence="2">
    <location>
        <begin position="1"/>
        <end position="29"/>
    </location>
</feature>
<proteinExistence type="predicted"/>
<accession>A0A3P7L7U3</accession>
<gene>
    <name evidence="3" type="ORF">DILT_LOCUS9296</name>
</gene>
<keyword evidence="2" id="KW-0732">Signal</keyword>
<dbReference type="AlphaFoldDB" id="A0A3P7L7U3"/>
<dbReference type="EMBL" id="UYRU01056458">
    <property type="protein sequence ID" value="VDN13465.1"/>
    <property type="molecule type" value="Genomic_DNA"/>
</dbReference>
<evidence type="ECO:0000256" key="2">
    <source>
        <dbReference type="SAM" id="SignalP"/>
    </source>
</evidence>
<reference evidence="3 4" key="1">
    <citation type="submission" date="2018-11" db="EMBL/GenBank/DDBJ databases">
        <authorList>
            <consortium name="Pathogen Informatics"/>
        </authorList>
    </citation>
    <scope>NUCLEOTIDE SEQUENCE [LARGE SCALE GENOMIC DNA]</scope>
</reference>
<dbReference type="OrthoDB" id="6244113at2759"/>
<dbReference type="Proteomes" id="UP000281553">
    <property type="component" value="Unassembled WGS sequence"/>
</dbReference>
<evidence type="ECO:0000313" key="4">
    <source>
        <dbReference type="Proteomes" id="UP000281553"/>
    </source>
</evidence>
<feature type="chain" id="PRO_5018022767" evidence="2">
    <location>
        <begin position="30"/>
        <end position="199"/>
    </location>
</feature>